<dbReference type="AlphaFoldDB" id="A0A7J8GAU7"/>
<comment type="caution">
    <text evidence="2">The sequence shown here is derived from an EMBL/GenBank/DDBJ whole genome shotgun (WGS) entry which is preliminary data.</text>
</comment>
<evidence type="ECO:0000313" key="2">
    <source>
        <dbReference type="EMBL" id="KAF6457224.1"/>
    </source>
</evidence>
<dbReference type="Proteomes" id="UP000593571">
    <property type="component" value="Unassembled WGS sequence"/>
</dbReference>
<accession>A0A7J8GAU7</accession>
<organism evidence="2 3">
    <name type="scientific">Rousettus aegyptiacus</name>
    <name type="common">Egyptian fruit bat</name>
    <name type="synonym">Pteropus aegyptiacus</name>
    <dbReference type="NCBI Taxonomy" id="9407"/>
    <lineage>
        <taxon>Eukaryota</taxon>
        <taxon>Metazoa</taxon>
        <taxon>Chordata</taxon>
        <taxon>Craniata</taxon>
        <taxon>Vertebrata</taxon>
        <taxon>Euteleostomi</taxon>
        <taxon>Mammalia</taxon>
        <taxon>Eutheria</taxon>
        <taxon>Laurasiatheria</taxon>
        <taxon>Chiroptera</taxon>
        <taxon>Yinpterochiroptera</taxon>
        <taxon>Pteropodoidea</taxon>
        <taxon>Pteropodidae</taxon>
        <taxon>Rousettinae</taxon>
        <taxon>Rousettus</taxon>
    </lineage>
</organism>
<dbReference type="EMBL" id="JACASE010000006">
    <property type="protein sequence ID" value="KAF6457224.1"/>
    <property type="molecule type" value="Genomic_DNA"/>
</dbReference>
<feature type="region of interest" description="Disordered" evidence="1">
    <location>
        <begin position="108"/>
        <end position="144"/>
    </location>
</feature>
<sequence>MFVHRRLRSSLCSLPACSPASGGLYFNQWQPQVPHCSSQGHPSFSFTSCVLPPVLLKTPSVCLLLLPPPSRQNDRAVSYVNPLLHCSSQTGASPVPGTLQGLMVTAASPTAARAQTTQASTTGRTGERNAGSPHHGGLLSPDRE</sequence>
<name>A0A7J8GAU7_ROUAE</name>
<evidence type="ECO:0000313" key="3">
    <source>
        <dbReference type="Proteomes" id="UP000593571"/>
    </source>
</evidence>
<feature type="compositionally biased region" description="Low complexity" evidence="1">
    <location>
        <begin position="108"/>
        <end position="124"/>
    </location>
</feature>
<keyword evidence="3" id="KW-1185">Reference proteome</keyword>
<reference evidence="2 3" key="1">
    <citation type="journal article" date="2020" name="Nature">
        <title>Six reference-quality genomes reveal evolution of bat adaptations.</title>
        <authorList>
            <person name="Jebb D."/>
            <person name="Huang Z."/>
            <person name="Pippel M."/>
            <person name="Hughes G.M."/>
            <person name="Lavrichenko K."/>
            <person name="Devanna P."/>
            <person name="Winkler S."/>
            <person name="Jermiin L.S."/>
            <person name="Skirmuntt E.C."/>
            <person name="Katzourakis A."/>
            <person name="Burkitt-Gray L."/>
            <person name="Ray D.A."/>
            <person name="Sullivan K.A.M."/>
            <person name="Roscito J.G."/>
            <person name="Kirilenko B.M."/>
            <person name="Davalos L.M."/>
            <person name="Corthals A.P."/>
            <person name="Power M.L."/>
            <person name="Jones G."/>
            <person name="Ransome R.D."/>
            <person name="Dechmann D.K.N."/>
            <person name="Locatelli A.G."/>
            <person name="Puechmaille S.J."/>
            <person name="Fedrigo O."/>
            <person name="Jarvis E.D."/>
            <person name="Hiller M."/>
            <person name="Vernes S.C."/>
            <person name="Myers E.W."/>
            <person name="Teeling E.C."/>
        </authorList>
    </citation>
    <scope>NUCLEOTIDE SEQUENCE [LARGE SCALE GENOMIC DNA]</scope>
    <source>
        <strain evidence="2">MRouAeg1</strain>
        <tissue evidence="2">Muscle</tissue>
    </source>
</reference>
<evidence type="ECO:0000256" key="1">
    <source>
        <dbReference type="SAM" id="MobiDB-lite"/>
    </source>
</evidence>
<gene>
    <name evidence="2" type="ORF">HJG63_011746</name>
</gene>
<proteinExistence type="predicted"/>
<protein>
    <submittedName>
        <fullName evidence="2">Uncharacterized protein</fullName>
    </submittedName>
</protein>